<evidence type="ECO:0000313" key="2">
    <source>
        <dbReference type="Proteomes" id="UP001443914"/>
    </source>
</evidence>
<keyword evidence="2" id="KW-1185">Reference proteome</keyword>
<dbReference type="PANTHER" id="PTHR34222">
    <property type="entry name" value="GAG_PRE-INTEGRS DOMAIN-CONTAINING PROTEIN"/>
    <property type="match status" value="1"/>
</dbReference>
<accession>A0AAW1JSQ9</accession>
<evidence type="ECO:0000313" key="1">
    <source>
        <dbReference type="EMBL" id="KAK9707370.1"/>
    </source>
</evidence>
<dbReference type="AlphaFoldDB" id="A0AAW1JSQ9"/>
<sequence>MDGLPDCECGVLSKCTCNLLKKVVDRDNKHMLIDFLMGLDKRFEAIRGQILAMNPLPTVNQAFSKVHQSELQKNIGFVDAGVFKGMAIAVPVVSDSAPSFNKSVATPKNVWRRDAKKPRTDRASFFCDFCKKTGHTKDYCFKLRDLQTKPGGSVFRGSSSASNSKFAAHVEEVSGFGADTPCDFPDSKDSPPMMDPRFVQAAAKEMYRVFQASQSDIPKLAGMVLASSVCHKSVHTTHSWIIDSGASDHMTHSLCDCSNTMLNYVFLGFEDETKNIKRNWREKLNRKRNFINWNFRVFVNT</sequence>
<name>A0AAW1JSQ9_SAPOF</name>
<dbReference type="Proteomes" id="UP001443914">
    <property type="component" value="Unassembled WGS sequence"/>
</dbReference>
<comment type="caution">
    <text evidence="1">The sequence shown here is derived from an EMBL/GenBank/DDBJ whole genome shotgun (WGS) entry which is preliminary data.</text>
</comment>
<gene>
    <name evidence="1" type="ORF">RND81_07G193000</name>
</gene>
<protein>
    <submittedName>
        <fullName evidence="1">Uncharacterized protein</fullName>
    </submittedName>
</protein>
<dbReference type="PANTHER" id="PTHR34222:SF99">
    <property type="entry name" value="PROTEIN, PUTATIVE-RELATED"/>
    <property type="match status" value="1"/>
</dbReference>
<organism evidence="1 2">
    <name type="scientific">Saponaria officinalis</name>
    <name type="common">Common soapwort</name>
    <name type="synonym">Lychnis saponaria</name>
    <dbReference type="NCBI Taxonomy" id="3572"/>
    <lineage>
        <taxon>Eukaryota</taxon>
        <taxon>Viridiplantae</taxon>
        <taxon>Streptophyta</taxon>
        <taxon>Embryophyta</taxon>
        <taxon>Tracheophyta</taxon>
        <taxon>Spermatophyta</taxon>
        <taxon>Magnoliopsida</taxon>
        <taxon>eudicotyledons</taxon>
        <taxon>Gunneridae</taxon>
        <taxon>Pentapetalae</taxon>
        <taxon>Caryophyllales</taxon>
        <taxon>Caryophyllaceae</taxon>
        <taxon>Caryophylleae</taxon>
        <taxon>Saponaria</taxon>
    </lineage>
</organism>
<dbReference type="EMBL" id="JBDFQZ010000007">
    <property type="protein sequence ID" value="KAK9707370.1"/>
    <property type="molecule type" value="Genomic_DNA"/>
</dbReference>
<proteinExistence type="predicted"/>
<reference evidence="1" key="1">
    <citation type="submission" date="2024-03" db="EMBL/GenBank/DDBJ databases">
        <title>WGS assembly of Saponaria officinalis var. Norfolk2.</title>
        <authorList>
            <person name="Jenkins J."/>
            <person name="Shu S."/>
            <person name="Grimwood J."/>
            <person name="Barry K."/>
            <person name="Goodstein D."/>
            <person name="Schmutz J."/>
            <person name="Leebens-Mack J."/>
            <person name="Osbourn A."/>
        </authorList>
    </citation>
    <scope>NUCLEOTIDE SEQUENCE [LARGE SCALE GENOMIC DNA]</scope>
    <source>
        <strain evidence="1">JIC</strain>
    </source>
</reference>